<keyword evidence="1" id="KW-0680">Restriction system</keyword>
<name>A0A6B3QA93_STRTE</name>
<keyword evidence="2" id="KW-0238">DNA-binding</keyword>
<organism evidence="3">
    <name type="scientific">Streptomyces tendae</name>
    <dbReference type="NCBI Taxonomy" id="1932"/>
    <lineage>
        <taxon>Bacteria</taxon>
        <taxon>Bacillati</taxon>
        <taxon>Actinomycetota</taxon>
        <taxon>Actinomycetes</taxon>
        <taxon>Kitasatosporales</taxon>
        <taxon>Streptomycetaceae</taxon>
        <taxon>Streptomyces</taxon>
    </lineage>
</organism>
<dbReference type="SUPFAM" id="SSF116734">
    <property type="entry name" value="DNA methylase specificity domain"/>
    <property type="match status" value="1"/>
</dbReference>
<dbReference type="CDD" id="cd17253">
    <property type="entry name" value="RMtype1_S_Eco933I-TRD2-CR2_like"/>
    <property type="match status" value="1"/>
</dbReference>
<dbReference type="GO" id="GO:0003677">
    <property type="term" value="F:DNA binding"/>
    <property type="evidence" value="ECO:0007669"/>
    <property type="project" value="UniProtKB-KW"/>
</dbReference>
<evidence type="ECO:0000256" key="2">
    <source>
        <dbReference type="ARBA" id="ARBA00023125"/>
    </source>
</evidence>
<dbReference type="InterPro" id="IPR051212">
    <property type="entry name" value="Type-I_RE_S_subunit"/>
</dbReference>
<gene>
    <name evidence="3" type="ORF">GUR47_01805</name>
</gene>
<sequence length="280" mass="30608">MDEQQRIANFLEAETARIGLMTAAREAQLAALEERVFAAVTETLTPGSLSKPHGGFPHPWLPKTPGGSRLTRLGYVCRLQNGVTVDENRAPTASDVTRPYLRVANVQAGHVALGSVTEITVPRNMAKRSTLCIGDVLMTEGGDLDKLGRGTVWRGELPECLHQNHVFALRPEADKLDPEYLAFMTQTLHGRCYFESTGTKTTNLASTNSSKILSFPIPLPSLKRQHELVGEVRAMQDASQRTRRALNRQLSLLGERRQALITAAVTGQIDVTTARGVDAT</sequence>
<evidence type="ECO:0000256" key="1">
    <source>
        <dbReference type="ARBA" id="ARBA00022747"/>
    </source>
</evidence>
<reference evidence="3" key="1">
    <citation type="journal article" date="2020" name="Microorganisms">
        <title>Isolation, Genomic and Metabolomic Characterization of Streptomyces tendae VITAKN with Quorum Sensing Inhibitory Activity from Southern India.</title>
        <authorList>
            <person name="Ishaque N.M."/>
            <person name="Burgsdorf I."/>
            <person name="Limlingan Malit J.J."/>
            <person name="Saha S."/>
            <person name="Teta R."/>
            <person name="Ewe D."/>
            <person name="Kannabiran K."/>
            <person name="Hrouzek P."/>
            <person name="Steindler L."/>
            <person name="Costantino V."/>
            <person name="Saurav K."/>
        </authorList>
    </citation>
    <scope>NUCLEOTIDE SEQUENCE</scope>
    <source>
        <strain evidence="3">VITAKN</strain>
    </source>
</reference>
<proteinExistence type="predicted"/>
<dbReference type="InterPro" id="IPR044946">
    <property type="entry name" value="Restrct_endonuc_typeI_TRD_sf"/>
</dbReference>
<dbReference type="EMBL" id="JAAIFS010000001">
    <property type="protein sequence ID" value="NEV85426.1"/>
    <property type="molecule type" value="Genomic_DNA"/>
</dbReference>
<comment type="caution">
    <text evidence="3">The sequence shown here is derived from an EMBL/GenBank/DDBJ whole genome shotgun (WGS) entry which is preliminary data.</text>
</comment>
<protein>
    <recommendedName>
        <fullName evidence="4">Type I restriction modification DNA specificity domain-containing protein</fullName>
    </recommendedName>
</protein>
<dbReference type="GO" id="GO:0009307">
    <property type="term" value="P:DNA restriction-modification system"/>
    <property type="evidence" value="ECO:0007669"/>
    <property type="project" value="UniProtKB-KW"/>
</dbReference>
<evidence type="ECO:0000313" key="3">
    <source>
        <dbReference type="EMBL" id="NEV85426.1"/>
    </source>
</evidence>
<dbReference type="PANTHER" id="PTHR43140">
    <property type="entry name" value="TYPE-1 RESTRICTION ENZYME ECOKI SPECIFICITY PROTEIN"/>
    <property type="match status" value="1"/>
</dbReference>
<dbReference type="RefSeq" id="WP_164457303.1">
    <property type="nucleotide sequence ID" value="NZ_JAAIFS010000001.1"/>
</dbReference>
<dbReference type="Gene3D" id="3.90.220.20">
    <property type="entry name" value="DNA methylase specificity domains"/>
    <property type="match status" value="2"/>
</dbReference>
<evidence type="ECO:0008006" key="4">
    <source>
        <dbReference type="Google" id="ProtNLM"/>
    </source>
</evidence>
<dbReference type="PANTHER" id="PTHR43140:SF1">
    <property type="entry name" value="TYPE I RESTRICTION ENZYME ECOKI SPECIFICITY SUBUNIT"/>
    <property type="match status" value="1"/>
</dbReference>
<dbReference type="AlphaFoldDB" id="A0A6B3QA93"/>
<accession>A0A6B3QA93</accession>